<sequence>MGSASMTEKGDPVVMRAGREQGYREKKQFLQCEHCRLKGHTKENCFKIIGYPEYFKGRKGFQPKGTLTAPNHVEGSVAQTSQATTQSKGDYFFIESQYQQILGLLSMFPPGSLQWQGEGDWQGNEGLYVLKEKGIKQLAAHVSVKVSTGDTGDLWHKRLGHASIPWTEFLLSHGVIHQSSCVYTPQRNGVVKRKHIHILNTARALRFQSNVPNRKSPFAMLHGKEASIAHLRVFGYLCYATNLVIEDKFAATARRDVHMGYSTTQKGYRLYDLNTKYFFVSRDVSFGESEFPFKAVQQHSLTQDNLEASFLQTDFPTSKDVIPAVSGSE</sequence>
<name>A0AC58RUC2_TOBAC</name>
<organism evidence="1 2">
    <name type="scientific">Nicotiana tabacum</name>
    <name type="common">Common tobacco</name>
    <dbReference type="NCBI Taxonomy" id="4097"/>
    <lineage>
        <taxon>Eukaryota</taxon>
        <taxon>Viridiplantae</taxon>
        <taxon>Streptophyta</taxon>
        <taxon>Embryophyta</taxon>
        <taxon>Tracheophyta</taxon>
        <taxon>Spermatophyta</taxon>
        <taxon>Magnoliopsida</taxon>
        <taxon>eudicotyledons</taxon>
        <taxon>Gunneridae</taxon>
        <taxon>Pentapetalae</taxon>
        <taxon>asterids</taxon>
        <taxon>lamiids</taxon>
        <taxon>Solanales</taxon>
        <taxon>Solanaceae</taxon>
        <taxon>Nicotianoideae</taxon>
        <taxon>Nicotianeae</taxon>
        <taxon>Nicotiana</taxon>
    </lineage>
</organism>
<proteinExistence type="predicted"/>
<accession>A0AC58RUC2</accession>
<reference evidence="1" key="1">
    <citation type="journal article" date="2014" name="Nat. Commun.">
        <title>The tobacco genome sequence and its comparison with those of tomato and potato.</title>
        <authorList>
            <person name="Sierro N."/>
            <person name="Battey J.N."/>
            <person name="Ouadi S."/>
            <person name="Bakaher N."/>
            <person name="Bovet L."/>
            <person name="Willig A."/>
            <person name="Goepfert S."/>
            <person name="Peitsch M.C."/>
            <person name="Ivanov N.V."/>
        </authorList>
    </citation>
    <scope>NUCLEOTIDE SEQUENCE [LARGE SCALE GENOMIC DNA]</scope>
</reference>
<keyword evidence="1" id="KW-1185">Reference proteome</keyword>
<protein>
    <submittedName>
        <fullName evidence="2">Uncharacterized protein LOC142162996</fullName>
    </submittedName>
</protein>
<reference evidence="2" key="2">
    <citation type="submission" date="2025-08" db="UniProtKB">
        <authorList>
            <consortium name="RefSeq"/>
        </authorList>
    </citation>
    <scope>IDENTIFICATION</scope>
    <source>
        <tissue evidence="2">Leaf</tissue>
    </source>
</reference>
<dbReference type="Proteomes" id="UP000790787">
    <property type="component" value="Chromosome 8"/>
</dbReference>
<evidence type="ECO:0000313" key="2">
    <source>
        <dbReference type="RefSeq" id="XP_075076341.1"/>
    </source>
</evidence>
<dbReference type="RefSeq" id="XP_075076341.1">
    <property type="nucleotide sequence ID" value="XM_075220240.1"/>
</dbReference>
<evidence type="ECO:0000313" key="1">
    <source>
        <dbReference type="Proteomes" id="UP000790787"/>
    </source>
</evidence>
<gene>
    <name evidence="2" type="primary">LOC142162996</name>
</gene>